<feature type="transmembrane region" description="Helical" evidence="1">
    <location>
        <begin position="7"/>
        <end position="26"/>
    </location>
</feature>
<reference evidence="3" key="1">
    <citation type="journal article" date="2019" name="Int. J. Syst. Evol. Microbiol.">
        <title>The Global Catalogue of Microorganisms (GCM) 10K type strain sequencing project: providing services to taxonomists for standard genome sequencing and annotation.</title>
        <authorList>
            <consortium name="The Broad Institute Genomics Platform"/>
            <consortium name="The Broad Institute Genome Sequencing Center for Infectious Disease"/>
            <person name="Wu L."/>
            <person name="Ma J."/>
        </authorList>
    </citation>
    <scope>NUCLEOTIDE SEQUENCE [LARGE SCALE GENOMIC DNA]</scope>
    <source>
        <strain evidence="3">JCM 18077</strain>
    </source>
</reference>
<keyword evidence="3" id="KW-1185">Reference proteome</keyword>
<keyword evidence="1" id="KW-0812">Transmembrane</keyword>
<sequence length="248" mass="26332">MAKQSDSSNVGCFATVAVVLVLGVIIRFWPIIVGALVIALVVWAITAGTASAKATRARRREEEASAAKQQRIDTLGPRAIARIDGAVAAAEQVARSEAAQAGWLGDVDFSADLAGITDSFAQAYALRGTAARLAALPRPNDDDRRLLADAQRAAETLEAGANRRVDLITKCAAEADRVDQSLRQDREDALNDAERARLHSELHGMVYGVEASMPSPTGDSAADRVIARVAGYHEVKAQVDAAREQDFG</sequence>
<organism evidence="2 3">
    <name type="scientific">Gordonia alkaliphila</name>
    <dbReference type="NCBI Taxonomy" id="1053547"/>
    <lineage>
        <taxon>Bacteria</taxon>
        <taxon>Bacillati</taxon>
        <taxon>Actinomycetota</taxon>
        <taxon>Actinomycetes</taxon>
        <taxon>Mycobacteriales</taxon>
        <taxon>Gordoniaceae</taxon>
        <taxon>Gordonia</taxon>
    </lineage>
</organism>
<name>A0ABP8YUX5_9ACTN</name>
<evidence type="ECO:0000256" key="1">
    <source>
        <dbReference type="SAM" id="Phobius"/>
    </source>
</evidence>
<comment type="caution">
    <text evidence="2">The sequence shown here is derived from an EMBL/GenBank/DDBJ whole genome shotgun (WGS) entry which is preliminary data.</text>
</comment>
<proteinExistence type="predicted"/>
<dbReference type="RefSeq" id="WP_345312221.1">
    <property type="nucleotide sequence ID" value="NZ_BAABIE010000002.1"/>
</dbReference>
<evidence type="ECO:0000313" key="2">
    <source>
        <dbReference type="EMBL" id="GAA4739290.1"/>
    </source>
</evidence>
<keyword evidence="1" id="KW-1133">Transmembrane helix</keyword>
<protein>
    <submittedName>
        <fullName evidence="2">Uncharacterized protein</fullName>
    </submittedName>
</protein>
<feature type="transmembrane region" description="Helical" evidence="1">
    <location>
        <begin position="32"/>
        <end position="52"/>
    </location>
</feature>
<keyword evidence="1" id="KW-0472">Membrane</keyword>
<accession>A0ABP8YUX5</accession>
<dbReference type="Proteomes" id="UP001500822">
    <property type="component" value="Unassembled WGS sequence"/>
</dbReference>
<dbReference type="EMBL" id="BAABIE010000002">
    <property type="protein sequence ID" value="GAA4739290.1"/>
    <property type="molecule type" value="Genomic_DNA"/>
</dbReference>
<gene>
    <name evidence="2" type="ORF">GCM10023217_03830</name>
</gene>
<evidence type="ECO:0000313" key="3">
    <source>
        <dbReference type="Proteomes" id="UP001500822"/>
    </source>
</evidence>